<dbReference type="EMBL" id="JAZHRV010000001">
    <property type="protein sequence ID" value="MEH2553625.1"/>
    <property type="molecule type" value="Genomic_DNA"/>
</dbReference>
<keyword evidence="2" id="KW-1185">Reference proteome</keyword>
<organism evidence="1 2">
    <name type="scientific">Bradyrhizobium algeriense</name>
    <dbReference type="NCBI Taxonomy" id="634784"/>
    <lineage>
        <taxon>Bacteria</taxon>
        <taxon>Pseudomonadati</taxon>
        <taxon>Pseudomonadota</taxon>
        <taxon>Alphaproteobacteria</taxon>
        <taxon>Hyphomicrobiales</taxon>
        <taxon>Nitrobacteraceae</taxon>
        <taxon>Bradyrhizobium</taxon>
    </lineage>
</organism>
<comment type="caution">
    <text evidence="1">The sequence shown here is derived from an EMBL/GenBank/DDBJ whole genome shotgun (WGS) entry which is preliminary data.</text>
</comment>
<gene>
    <name evidence="1" type="ORF">V1286_001154</name>
</gene>
<evidence type="ECO:0000313" key="1">
    <source>
        <dbReference type="EMBL" id="MEH2553625.1"/>
    </source>
</evidence>
<reference evidence="1 2" key="1">
    <citation type="submission" date="2024-02" db="EMBL/GenBank/DDBJ databases">
        <title>Adaptive strategies in a cosmopolitan and abundant soil bacterium.</title>
        <authorList>
            <person name="Carini P."/>
        </authorList>
    </citation>
    <scope>NUCLEOTIDE SEQUENCE [LARGE SCALE GENOMIC DNA]</scope>
    <source>
        <strain evidence="1 2">AZCC 1608</strain>
    </source>
</reference>
<sequence>MRLTTFSRDGVTAAPAWDADYLDAVRELATLRICDLSIEWSTG</sequence>
<proteinExistence type="predicted"/>
<protein>
    <submittedName>
        <fullName evidence="1">Uncharacterized protein</fullName>
    </submittedName>
</protein>
<accession>A0ABU8B564</accession>
<dbReference type="Proteomes" id="UP001364224">
    <property type="component" value="Unassembled WGS sequence"/>
</dbReference>
<evidence type="ECO:0000313" key="2">
    <source>
        <dbReference type="Proteomes" id="UP001364224"/>
    </source>
</evidence>
<name>A0ABU8B564_9BRAD</name>
<dbReference type="RefSeq" id="WP_334478143.1">
    <property type="nucleotide sequence ID" value="NZ_JAZHRV010000001.1"/>
</dbReference>